<dbReference type="InterPro" id="IPR013785">
    <property type="entry name" value="Aldolase_TIM"/>
</dbReference>
<dbReference type="GO" id="GO:0004332">
    <property type="term" value="F:fructose-bisphosphate aldolase activity"/>
    <property type="evidence" value="ECO:0007669"/>
    <property type="project" value="InterPro"/>
</dbReference>
<evidence type="ECO:0000256" key="1">
    <source>
        <dbReference type="PIRSR" id="PIRSR038992-1"/>
    </source>
</evidence>
<organism evidence="2 3">
    <name type="scientific">Candidatus Hakubella thermalkaliphila</name>
    <dbReference type="NCBI Taxonomy" id="2754717"/>
    <lineage>
        <taxon>Bacteria</taxon>
        <taxon>Bacillati</taxon>
        <taxon>Actinomycetota</taxon>
        <taxon>Actinomycetota incertae sedis</taxon>
        <taxon>Candidatus Hakubellales</taxon>
        <taxon>Candidatus Hakubellaceae</taxon>
        <taxon>Candidatus Hakubella</taxon>
    </lineage>
</organism>
<dbReference type="InterPro" id="IPR002915">
    <property type="entry name" value="DeoC/FbaB/LacD_aldolase"/>
</dbReference>
<feature type="active site" description="Proton donor" evidence="1">
    <location>
        <position position="169"/>
    </location>
</feature>
<dbReference type="CDD" id="cd00958">
    <property type="entry name" value="DhnA"/>
    <property type="match status" value="1"/>
</dbReference>
<reference evidence="2 3" key="1">
    <citation type="journal article" date="2020" name="Front. Microbiol.">
        <title>Single-cell genomics of novel Actinobacteria with the Wood-Ljungdahl pathway discovered in a serpentinizing system.</title>
        <authorList>
            <person name="Merino N."/>
            <person name="Kawai M."/>
            <person name="Boyd E.S."/>
            <person name="Colman D.R."/>
            <person name="McGlynn S.E."/>
            <person name="Nealson K.H."/>
            <person name="Kurokawa K."/>
            <person name="Hongoh Y."/>
        </authorList>
    </citation>
    <scope>NUCLEOTIDE SEQUENCE [LARGE SCALE GENOMIC DNA]</scope>
    <source>
        <strain evidence="2 3">S42</strain>
    </source>
</reference>
<evidence type="ECO:0000313" key="2">
    <source>
        <dbReference type="EMBL" id="GFP32039.1"/>
    </source>
</evidence>
<dbReference type="InterPro" id="IPR041720">
    <property type="entry name" value="FbaB-like"/>
</dbReference>
<dbReference type="SUPFAM" id="SSF51569">
    <property type="entry name" value="Aldolase"/>
    <property type="match status" value="1"/>
</dbReference>
<feature type="active site" description="Schiff-base intermediate with dihydroxyacetone-P" evidence="1">
    <location>
        <position position="203"/>
    </location>
</feature>
<gene>
    <name evidence="2" type="ORF">HKBW3S42_00344</name>
</gene>
<protein>
    <submittedName>
        <fullName evidence="2">Fructose-bisphosphate aldolase, class I</fullName>
    </submittedName>
</protein>
<dbReference type="PANTHER" id="PTHR47916:SF1">
    <property type="entry name" value="3-HYDROXY-5-PHOSPHONOOXYPENTANE-2,4-DIONE THIOLASE"/>
    <property type="match status" value="1"/>
</dbReference>
<dbReference type="Pfam" id="PF01791">
    <property type="entry name" value="DeoC"/>
    <property type="match status" value="1"/>
</dbReference>
<dbReference type="PANTHER" id="PTHR47916">
    <property type="entry name" value="FRUCTOSE-BISPHOSPHATE ALDOLASE CLASS 1"/>
    <property type="match status" value="1"/>
</dbReference>
<dbReference type="PIRSF" id="PIRSF038992">
    <property type="entry name" value="Aldolase_Ia"/>
    <property type="match status" value="1"/>
</dbReference>
<sequence length="302" mass="33468">MSASKKRPTLDDLDLSLGKRTRLHRILYEYGNKNGTALLLPIDQGLEHGPVDFFANPASIDPDYQLRLAEEGGYSGIVFHIGLAQKYMKKYAGKVPLILKLNGKTAIPSDKYAFSPQTASVEDAVRLGADAVGYTLYVGSPAQGEDFIQFMQVREEAERYGMPVIVWSYPRGEAIEAKGGQNSLYAVDYAARVANELGADLVKLNMPEFDEKKMEQCPKPYNTLKLSPEEAVRKVVESAGKTMVLISGGSKISDEDLIEKARICMEAGVTGLIFGRNMWQRKHDDALQITARIKEMMMDYSA</sequence>
<dbReference type="AlphaFoldDB" id="A0A6V8PH48"/>
<dbReference type="Proteomes" id="UP000568877">
    <property type="component" value="Unassembled WGS sequence"/>
</dbReference>
<dbReference type="EMBL" id="BLSA01000025">
    <property type="protein sequence ID" value="GFP32039.1"/>
    <property type="molecule type" value="Genomic_DNA"/>
</dbReference>
<dbReference type="Gene3D" id="3.20.20.70">
    <property type="entry name" value="Aldolase class I"/>
    <property type="match status" value="1"/>
</dbReference>
<dbReference type="SMART" id="SM01133">
    <property type="entry name" value="DeoC"/>
    <property type="match status" value="1"/>
</dbReference>
<evidence type="ECO:0000313" key="3">
    <source>
        <dbReference type="Proteomes" id="UP000568877"/>
    </source>
</evidence>
<accession>A0A6V8PH48</accession>
<comment type="caution">
    <text evidence="2">The sequence shown here is derived from an EMBL/GenBank/DDBJ whole genome shotgun (WGS) entry which is preliminary data.</text>
</comment>
<name>A0A6V8PH48_9ACTN</name>
<proteinExistence type="predicted"/>
<dbReference type="InterPro" id="IPR050456">
    <property type="entry name" value="DeoC/FbaB_aldolase"/>
</dbReference>